<reference evidence="2 3" key="1">
    <citation type="submission" date="2023-01" db="EMBL/GenBank/DDBJ databases">
        <title>Analysis of 21 Apiospora genomes using comparative genomics revels a genus with tremendous synthesis potential of carbohydrate active enzymes and secondary metabolites.</title>
        <authorList>
            <person name="Sorensen T."/>
        </authorList>
    </citation>
    <scope>NUCLEOTIDE SEQUENCE [LARGE SCALE GENOMIC DNA]</scope>
    <source>
        <strain evidence="2 3">CBS 24483</strain>
    </source>
</reference>
<dbReference type="GeneID" id="92069295"/>
<dbReference type="PANTHER" id="PTHR35896">
    <property type="entry name" value="IG-LIKE DOMAIN-CONTAINING PROTEIN"/>
    <property type="match status" value="1"/>
</dbReference>
<keyword evidence="1" id="KW-1133">Transmembrane helix</keyword>
<proteinExistence type="predicted"/>
<feature type="transmembrane region" description="Helical" evidence="1">
    <location>
        <begin position="48"/>
        <end position="70"/>
    </location>
</feature>
<sequence>MWPAKLYSRIPSKDEDQPGFGEQHHNPVALIDRTRASPKSSVVQMLELALRIFGTLFAFVTFLLLGYWMMIKASPQEVAYDCGVSPEEAGAKGCVFDMLAFAWVPQQCFDAELSSTYNTYEDFEFFYERENNNSRIPVAELEKGVNRRVYTSGKYHRTHCTYAWQTLQRAVLHGYALSDNKTMNQGHFDHCSYYLINIDHSYRARFTMDYLHCEKLSSGRASLW</sequence>
<dbReference type="RefSeq" id="XP_066705126.1">
    <property type="nucleotide sequence ID" value="XM_066836233.1"/>
</dbReference>
<evidence type="ECO:0000313" key="2">
    <source>
        <dbReference type="EMBL" id="KAK7965734.1"/>
    </source>
</evidence>
<protein>
    <submittedName>
        <fullName evidence="2">Uncharacterized protein</fullName>
    </submittedName>
</protein>
<accession>A0ABR1QSS3</accession>
<dbReference type="EMBL" id="JAQQWE010000001">
    <property type="protein sequence ID" value="KAK7965734.1"/>
    <property type="molecule type" value="Genomic_DNA"/>
</dbReference>
<dbReference type="Proteomes" id="UP001391051">
    <property type="component" value="Unassembled WGS sequence"/>
</dbReference>
<dbReference type="InterPro" id="IPR053008">
    <property type="entry name" value="Phomopsin_biosynth_assoc"/>
</dbReference>
<keyword evidence="1" id="KW-0812">Transmembrane</keyword>
<dbReference type="PANTHER" id="PTHR35896:SF3">
    <property type="entry name" value="MAJOR FACILITATOR SUPERFAMILY TRANSPORTER"/>
    <property type="match status" value="1"/>
</dbReference>
<name>A0ABR1QSS3_9PEZI</name>
<keyword evidence="1" id="KW-0472">Membrane</keyword>
<evidence type="ECO:0000313" key="3">
    <source>
        <dbReference type="Proteomes" id="UP001391051"/>
    </source>
</evidence>
<evidence type="ECO:0000256" key="1">
    <source>
        <dbReference type="SAM" id="Phobius"/>
    </source>
</evidence>
<organism evidence="2 3">
    <name type="scientific">Apiospora aurea</name>
    <dbReference type="NCBI Taxonomy" id="335848"/>
    <lineage>
        <taxon>Eukaryota</taxon>
        <taxon>Fungi</taxon>
        <taxon>Dikarya</taxon>
        <taxon>Ascomycota</taxon>
        <taxon>Pezizomycotina</taxon>
        <taxon>Sordariomycetes</taxon>
        <taxon>Xylariomycetidae</taxon>
        <taxon>Amphisphaeriales</taxon>
        <taxon>Apiosporaceae</taxon>
        <taxon>Apiospora</taxon>
    </lineage>
</organism>
<comment type="caution">
    <text evidence="2">The sequence shown here is derived from an EMBL/GenBank/DDBJ whole genome shotgun (WGS) entry which is preliminary data.</text>
</comment>
<gene>
    <name evidence="2" type="ORF">PG986_000011</name>
</gene>
<keyword evidence="3" id="KW-1185">Reference proteome</keyword>